<dbReference type="InterPro" id="IPR002938">
    <property type="entry name" value="FAD-bd"/>
</dbReference>
<dbReference type="Gene3D" id="3.30.9.10">
    <property type="entry name" value="D-Amino Acid Oxidase, subunit A, domain 2"/>
    <property type="match status" value="1"/>
</dbReference>
<dbReference type="PRINTS" id="PR00420">
    <property type="entry name" value="RNGMNOXGNASE"/>
</dbReference>
<dbReference type="GO" id="GO:0071949">
    <property type="term" value="F:FAD binding"/>
    <property type="evidence" value="ECO:0007669"/>
    <property type="project" value="InterPro"/>
</dbReference>
<feature type="domain" description="FAD-binding" evidence="1">
    <location>
        <begin position="3"/>
        <end position="349"/>
    </location>
</feature>
<dbReference type="RefSeq" id="WP_102923747.1">
    <property type="nucleotide sequence ID" value="NZ_LJSN01000002.1"/>
</dbReference>
<sequence>MKTVLISGAGVAGSALAHWLHRDGVAVTVVEHTPGRRRGGQAVDIRGTALDVVERMGLLDRVRAHRTRMRGMSVLDGDGREVHRSTEATFSSGRLASEDIELLREDLVRVLHEQAGAGVEFVFDDRITALDQDEEEDEEGGVAGGGGIRVTFERGRPRTFDLVVGADGLHSAVRRLGFGPEERFTRHLGMHLAIFTADNFLGLDDWQLWLRDGEAGYGIYPVRDNTELRISFGFAAGPLPAGPLDTAAHKRLVADRMAALRWETPRLLKALWEASDFYSDAMTQVRMDRWSHGRTVLLGDAGYCASPLSGQGTSLALVGAHVLAAALRGAGNDHRAAFARYEERMRPFVALNQALAVENPGGPASEASVDRAKRALALED</sequence>
<dbReference type="EMBL" id="LJSN01000002">
    <property type="protein sequence ID" value="PNE41574.1"/>
    <property type="molecule type" value="Genomic_DNA"/>
</dbReference>
<keyword evidence="3" id="KW-1185">Reference proteome</keyword>
<dbReference type="InterPro" id="IPR036188">
    <property type="entry name" value="FAD/NAD-bd_sf"/>
</dbReference>
<dbReference type="AlphaFoldDB" id="A0A2N8PKM7"/>
<dbReference type="InterPro" id="IPR051704">
    <property type="entry name" value="FAD_aromatic-hydroxylase"/>
</dbReference>
<accession>A0A2N8PKM7</accession>
<dbReference type="PANTHER" id="PTHR46865:SF2">
    <property type="entry name" value="MONOOXYGENASE"/>
    <property type="match status" value="1"/>
</dbReference>
<dbReference type="Gene3D" id="3.50.50.60">
    <property type="entry name" value="FAD/NAD(P)-binding domain"/>
    <property type="match status" value="1"/>
</dbReference>
<gene>
    <name evidence="2" type="ORF">AOB60_13125</name>
</gene>
<comment type="caution">
    <text evidence="2">The sequence shown here is derived from an EMBL/GenBank/DDBJ whole genome shotgun (WGS) entry which is preliminary data.</text>
</comment>
<dbReference type="SUPFAM" id="SSF51905">
    <property type="entry name" value="FAD/NAD(P)-binding domain"/>
    <property type="match status" value="1"/>
</dbReference>
<dbReference type="Pfam" id="PF01494">
    <property type="entry name" value="FAD_binding_3"/>
    <property type="match status" value="1"/>
</dbReference>
<evidence type="ECO:0000313" key="3">
    <source>
        <dbReference type="Proteomes" id="UP000236047"/>
    </source>
</evidence>
<evidence type="ECO:0000313" key="2">
    <source>
        <dbReference type="EMBL" id="PNE41574.1"/>
    </source>
</evidence>
<organism evidence="2 3">
    <name type="scientific">Streptomyces noursei</name>
    <name type="common">Streptomyces albulus</name>
    <dbReference type="NCBI Taxonomy" id="1971"/>
    <lineage>
        <taxon>Bacteria</taxon>
        <taxon>Bacillati</taxon>
        <taxon>Actinomycetota</taxon>
        <taxon>Actinomycetes</taxon>
        <taxon>Kitasatosporales</taxon>
        <taxon>Streptomycetaceae</taxon>
        <taxon>Streptomyces</taxon>
    </lineage>
</organism>
<reference evidence="3" key="1">
    <citation type="submission" date="2015-09" db="EMBL/GenBank/DDBJ databases">
        <authorList>
            <person name="Graham D.E."/>
            <person name="Mahan K.M."/>
            <person name="Klingeman D.M."/>
            <person name="Fida T."/>
            <person name="Giannone R.J."/>
            <person name="Hettich R.L."/>
            <person name="Parry R.J."/>
            <person name="Spain J.C."/>
        </authorList>
    </citation>
    <scope>NUCLEOTIDE SEQUENCE [LARGE SCALE GENOMIC DNA]</scope>
    <source>
        <strain evidence="3">JCM 4701</strain>
    </source>
</reference>
<evidence type="ECO:0000259" key="1">
    <source>
        <dbReference type="Pfam" id="PF01494"/>
    </source>
</evidence>
<proteinExistence type="predicted"/>
<dbReference type="PANTHER" id="PTHR46865">
    <property type="entry name" value="OXIDOREDUCTASE-RELATED"/>
    <property type="match status" value="1"/>
</dbReference>
<protein>
    <recommendedName>
        <fullName evidence="1">FAD-binding domain-containing protein</fullName>
    </recommendedName>
</protein>
<dbReference type="Proteomes" id="UP000236047">
    <property type="component" value="Unassembled WGS sequence"/>
</dbReference>
<name>A0A2N8PKM7_STRNR</name>